<feature type="domain" description="Beta-lactamase-related" evidence="2">
    <location>
        <begin position="46"/>
        <end position="330"/>
    </location>
</feature>
<dbReference type="Pfam" id="PF00144">
    <property type="entry name" value="Beta-lactamase"/>
    <property type="match status" value="1"/>
</dbReference>
<reference evidence="3 4" key="1">
    <citation type="submission" date="2018-08" db="EMBL/GenBank/DDBJ databases">
        <title>The reduced genetic potential of extracellular carbohydrate catabolism in Euzebyella marina RN62, a Flavobacteriia bacterium isolated from the hadal water.</title>
        <authorList>
            <person name="Xue C."/>
        </authorList>
    </citation>
    <scope>NUCLEOTIDE SEQUENCE [LARGE SCALE GENOMIC DNA]</scope>
    <source>
        <strain evidence="3 4">RN62</strain>
    </source>
</reference>
<evidence type="ECO:0000313" key="3">
    <source>
        <dbReference type="EMBL" id="AYN66430.1"/>
    </source>
</evidence>
<dbReference type="PANTHER" id="PTHR46825:SF9">
    <property type="entry name" value="BETA-LACTAMASE-RELATED DOMAIN-CONTAINING PROTEIN"/>
    <property type="match status" value="1"/>
</dbReference>
<keyword evidence="1" id="KW-0732">Signal</keyword>
<keyword evidence="3" id="KW-0378">Hydrolase</keyword>
<dbReference type="AlphaFoldDB" id="A0A3G2L2F0"/>
<protein>
    <submittedName>
        <fullName evidence="3">Class A beta-lactamase-related serine hydrolase</fullName>
    </submittedName>
</protein>
<dbReference type="Proteomes" id="UP000276309">
    <property type="component" value="Chromosome"/>
</dbReference>
<proteinExistence type="predicted"/>
<keyword evidence="4" id="KW-1185">Reference proteome</keyword>
<organism evidence="3 4">
    <name type="scientific">Euzebyella marina</name>
    <dbReference type="NCBI Taxonomy" id="1761453"/>
    <lineage>
        <taxon>Bacteria</taxon>
        <taxon>Pseudomonadati</taxon>
        <taxon>Bacteroidota</taxon>
        <taxon>Flavobacteriia</taxon>
        <taxon>Flavobacteriales</taxon>
        <taxon>Flavobacteriaceae</taxon>
        <taxon>Euzebyella</taxon>
    </lineage>
</organism>
<accession>A0A3G2L2F0</accession>
<dbReference type="InterPro" id="IPR001466">
    <property type="entry name" value="Beta-lactam-related"/>
</dbReference>
<gene>
    <name evidence="3" type="ORF">D1013_03050</name>
</gene>
<dbReference type="KEGG" id="emar:D1013_03050"/>
<dbReference type="InterPro" id="IPR050491">
    <property type="entry name" value="AmpC-like"/>
</dbReference>
<dbReference type="RefSeq" id="WP_121847482.1">
    <property type="nucleotide sequence ID" value="NZ_CP032050.1"/>
</dbReference>
<evidence type="ECO:0000256" key="1">
    <source>
        <dbReference type="SAM" id="SignalP"/>
    </source>
</evidence>
<sequence>MKKIGLALISFLLFQNILLAQERQFEKLDSLFTILESNNRWMGSFSMSHDGTTVYEKSLGFADTENQQKADNHTKYRVGSITKMFTSTLTFMAIEEGLLSLDRTIETFFPEIENAGKITIGHLLSHRSGIFNFTSSEDYLEWHTEPKSRKELVHLISEKESIFEPNSKAEYSNSNYILLTFILEDVFKTSYTDLVDTKIVQPLKLGRTQIGKHIKTSENEALSYRFTDSWIEEKETDMSIPLGAGALISTPTDLNRFITALFSEKLIEKESLNTMKTISDGYGMGIFQMPFYDKKGYGHNGGIDGFTSMLGYLPEDKLAFSLTSNGSRVNNNDIMVAALSAYFDKPFDLPSFKSFVVQPEALALYVGTYSSEQIPLKITITQSENGLMAQATGQPSFLLEAVEKDVFEFNQAGVRMEFEPSSKSMVLKQGGATYNYQIE</sequence>
<name>A0A3G2L2F0_9FLAO</name>
<dbReference type="GO" id="GO:0016787">
    <property type="term" value="F:hydrolase activity"/>
    <property type="evidence" value="ECO:0007669"/>
    <property type="project" value="UniProtKB-KW"/>
</dbReference>
<dbReference type="SUPFAM" id="SSF56601">
    <property type="entry name" value="beta-lactamase/transpeptidase-like"/>
    <property type="match status" value="1"/>
</dbReference>
<feature type="signal peptide" evidence="1">
    <location>
        <begin position="1"/>
        <end position="20"/>
    </location>
</feature>
<evidence type="ECO:0000313" key="4">
    <source>
        <dbReference type="Proteomes" id="UP000276309"/>
    </source>
</evidence>
<dbReference type="Gene3D" id="3.40.710.10">
    <property type="entry name" value="DD-peptidase/beta-lactamase superfamily"/>
    <property type="match status" value="1"/>
</dbReference>
<dbReference type="PANTHER" id="PTHR46825">
    <property type="entry name" value="D-ALANYL-D-ALANINE-CARBOXYPEPTIDASE/ENDOPEPTIDASE AMPH"/>
    <property type="match status" value="1"/>
</dbReference>
<evidence type="ECO:0000259" key="2">
    <source>
        <dbReference type="Pfam" id="PF00144"/>
    </source>
</evidence>
<dbReference type="OrthoDB" id="9793489at2"/>
<dbReference type="InterPro" id="IPR012338">
    <property type="entry name" value="Beta-lactam/transpept-like"/>
</dbReference>
<feature type="chain" id="PRO_5017944711" evidence="1">
    <location>
        <begin position="21"/>
        <end position="439"/>
    </location>
</feature>
<dbReference type="EMBL" id="CP032050">
    <property type="protein sequence ID" value="AYN66430.1"/>
    <property type="molecule type" value="Genomic_DNA"/>
</dbReference>